<evidence type="ECO:0000256" key="2">
    <source>
        <dbReference type="ARBA" id="ARBA00022722"/>
    </source>
</evidence>
<dbReference type="EMBL" id="GU943141">
    <property type="protein sequence ID" value="ADD96479.1"/>
    <property type="molecule type" value="Genomic_DNA"/>
</dbReference>
<dbReference type="GO" id="GO:0003676">
    <property type="term" value="F:nucleic acid binding"/>
    <property type="evidence" value="ECO:0007669"/>
    <property type="project" value="InterPro"/>
</dbReference>
<protein>
    <submittedName>
        <fullName evidence="5">VRR NUC domain containing protein</fullName>
    </submittedName>
</protein>
<accession>D6PL78</accession>
<evidence type="ECO:0000256" key="3">
    <source>
        <dbReference type="ARBA" id="ARBA00022801"/>
    </source>
</evidence>
<dbReference type="Pfam" id="PF08774">
    <property type="entry name" value="VRR_NUC"/>
    <property type="match status" value="1"/>
</dbReference>
<dbReference type="GO" id="GO:0004518">
    <property type="term" value="F:nuclease activity"/>
    <property type="evidence" value="ECO:0007669"/>
    <property type="project" value="UniProtKB-KW"/>
</dbReference>
<dbReference type="InterPro" id="IPR014883">
    <property type="entry name" value="VRR_NUC"/>
</dbReference>
<keyword evidence="3" id="KW-0378">Hydrolase</keyword>
<feature type="domain" description="VRR-NUC" evidence="4">
    <location>
        <begin position="40"/>
        <end position="96"/>
    </location>
</feature>
<dbReference type="AlphaFoldDB" id="D6PL78"/>
<evidence type="ECO:0000256" key="1">
    <source>
        <dbReference type="ARBA" id="ARBA00001946"/>
    </source>
</evidence>
<dbReference type="InterPro" id="IPR011856">
    <property type="entry name" value="tRNA_endonuc-like_dom_sf"/>
</dbReference>
<name>D6PL78_9ZZZZ</name>
<dbReference type="Gene3D" id="3.40.1350.10">
    <property type="match status" value="1"/>
</dbReference>
<dbReference type="GO" id="GO:0016788">
    <property type="term" value="F:hydrolase activity, acting on ester bonds"/>
    <property type="evidence" value="ECO:0007669"/>
    <property type="project" value="InterPro"/>
</dbReference>
<sequence>MTKESDIQIACNQLLNILANSYYFRHFHVPNEGKRSIYLHAQMKKMGLKSGCPDIIVEYPMGKILYIELKNEKGRLSDNQKLWAVQSKGLGTPHFVVKGGLTECLDQVKQIIETNIPMRC</sequence>
<evidence type="ECO:0000313" key="5">
    <source>
        <dbReference type="EMBL" id="ADD96479.1"/>
    </source>
</evidence>
<keyword evidence="2" id="KW-0540">Nuclease</keyword>
<organism evidence="5">
    <name type="scientific">uncultured organism MedDCM-OCT-S09-C94</name>
    <dbReference type="NCBI Taxonomy" id="743654"/>
    <lineage>
        <taxon>unclassified sequences</taxon>
        <taxon>environmental samples</taxon>
    </lineage>
</organism>
<proteinExistence type="predicted"/>
<evidence type="ECO:0000259" key="4">
    <source>
        <dbReference type="Pfam" id="PF08774"/>
    </source>
</evidence>
<comment type="cofactor">
    <cofactor evidence="1">
        <name>Mg(2+)</name>
        <dbReference type="ChEBI" id="CHEBI:18420"/>
    </cofactor>
</comment>
<reference evidence="5" key="1">
    <citation type="journal article" date="2010" name="ISME J.">
        <title>Metagenome of the Mediterranean deep chlorophyll maximum studied by direct and fosmid library 454 pyrosequencing.</title>
        <authorList>
            <person name="Ghai R."/>
            <person name="Martin-Cuadrado A.B."/>
            <person name="Molto A.G."/>
            <person name="Heredia I.G."/>
            <person name="Cabrera R."/>
            <person name="Martin J."/>
            <person name="Verdu M."/>
            <person name="Deschamps P."/>
            <person name="Moreira D."/>
            <person name="Lopez-Garcia P."/>
            <person name="Mira A."/>
            <person name="Rodriguez-Valera F."/>
        </authorList>
    </citation>
    <scope>NUCLEOTIDE SEQUENCE</scope>
</reference>